<dbReference type="AlphaFoldDB" id="A0A383DJJ5"/>
<sequence>MTALEDANWEWDWLTPSDKSVSIALESISPNPIDTEVTPVKN</sequence>
<dbReference type="EMBL" id="UINC01217754">
    <property type="protein sequence ID" value="SVE44490.1"/>
    <property type="molecule type" value="Genomic_DNA"/>
</dbReference>
<reference evidence="1" key="1">
    <citation type="submission" date="2018-05" db="EMBL/GenBank/DDBJ databases">
        <authorList>
            <person name="Lanie J.A."/>
            <person name="Ng W.-L."/>
            <person name="Kazmierczak K.M."/>
            <person name="Andrzejewski T.M."/>
            <person name="Davidsen T.M."/>
            <person name="Wayne K.J."/>
            <person name="Tettelin H."/>
            <person name="Glass J.I."/>
            <person name="Rusch D."/>
            <person name="Podicherti R."/>
            <person name="Tsui H.-C.T."/>
            <person name="Winkler M.E."/>
        </authorList>
    </citation>
    <scope>NUCLEOTIDE SEQUENCE</scope>
</reference>
<evidence type="ECO:0000313" key="1">
    <source>
        <dbReference type="EMBL" id="SVE44490.1"/>
    </source>
</evidence>
<gene>
    <name evidence="1" type="ORF">METZ01_LOCUS497344</name>
</gene>
<accession>A0A383DJJ5</accession>
<organism evidence="1">
    <name type="scientific">marine metagenome</name>
    <dbReference type="NCBI Taxonomy" id="408172"/>
    <lineage>
        <taxon>unclassified sequences</taxon>
        <taxon>metagenomes</taxon>
        <taxon>ecological metagenomes</taxon>
    </lineage>
</organism>
<name>A0A383DJJ5_9ZZZZ</name>
<proteinExistence type="predicted"/>
<protein>
    <submittedName>
        <fullName evidence="1">Uncharacterized protein</fullName>
    </submittedName>
</protein>